<dbReference type="SUPFAM" id="SSF52540">
    <property type="entry name" value="P-loop containing nucleoside triphosphate hydrolases"/>
    <property type="match status" value="1"/>
</dbReference>
<dbReference type="SMART" id="SM00382">
    <property type="entry name" value="AAA"/>
    <property type="match status" value="1"/>
</dbReference>
<dbReference type="GO" id="GO:0098796">
    <property type="term" value="C:membrane protein complex"/>
    <property type="evidence" value="ECO:0007669"/>
    <property type="project" value="UniProtKB-ARBA"/>
</dbReference>
<keyword evidence="2" id="KW-0813">Transport</keyword>
<evidence type="ECO:0000256" key="1">
    <source>
        <dbReference type="ARBA" id="ARBA00005417"/>
    </source>
</evidence>
<dbReference type="CDD" id="cd03255">
    <property type="entry name" value="ABC_MJ0796_LolCDE_FtsE"/>
    <property type="match status" value="1"/>
</dbReference>
<gene>
    <name evidence="6" type="ordered locus">CA_C0164</name>
</gene>
<dbReference type="GO" id="GO:0005524">
    <property type="term" value="F:ATP binding"/>
    <property type="evidence" value="ECO:0007669"/>
    <property type="project" value="UniProtKB-KW"/>
</dbReference>
<dbReference type="PANTHER" id="PTHR42798:SF7">
    <property type="entry name" value="ALPHA-D-RIBOSE 1-METHYLPHOSPHONATE 5-TRIPHOSPHATE SYNTHASE SUBUNIT PHNL"/>
    <property type="match status" value="1"/>
</dbReference>
<dbReference type="InterPro" id="IPR003593">
    <property type="entry name" value="AAA+_ATPase"/>
</dbReference>
<dbReference type="PIR" id="H96919">
    <property type="entry name" value="H96919"/>
</dbReference>
<evidence type="ECO:0000313" key="6">
    <source>
        <dbReference type="EMBL" id="AAK78147.1"/>
    </source>
</evidence>
<comment type="similarity">
    <text evidence="1">Belongs to the ABC transporter superfamily.</text>
</comment>
<dbReference type="HOGENOM" id="CLU_000604_1_22_9"/>
<dbReference type="eggNOG" id="COG1136">
    <property type="taxonomic scope" value="Bacteria"/>
</dbReference>
<dbReference type="Pfam" id="PF00005">
    <property type="entry name" value="ABC_tran"/>
    <property type="match status" value="1"/>
</dbReference>
<dbReference type="GO" id="GO:0022857">
    <property type="term" value="F:transmembrane transporter activity"/>
    <property type="evidence" value="ECO:0007669"/>
    <property type="project" value="UniProtKB-ARBA"/>
</dbReference>
<dbReference type="PROSITE" id="PS50893">
    <property type="entry name" value="ABC_TRANSPORTER_2"/>
    <property type="match status" value="1"/>
</dbReference>
<dbReference type="InterPro" id="IPR003439">
    <property type="entry name" value="ABC_transporter-like_ATP-bd"/>
</dbReference>
<dbReference type="AlphaFoldDB" id="Q97MN1"/>
<dbReference type="GeneID" id="44996656"/>
<sequence length="260" mass="29158">MNGGFRVKNIITAKNIIKVYGDKDKARVLNNVNLEVNEGDFICIMGPSGSGKSTFLNILSTVDRPTKGVVKINNQNVYGMVELRLGQLRYENIGFVFQDFNLIDSMTIRENISIPLVLASIKAKEIKEKTDEIATKLSIFDTLEKFPNECSGGQKQRAAAARALITNPKIIVADEPTGSLDTKNSHELLKIFEERNKERGTAILMVTHDAMIASYAKKLIFLRDGKIDEQLERGSLSQKEFFYKIVDITSKESQSLFDKM</sequence>
<dbReference type="RefSeq" id="WP_010963489.1">
    <property type="nucleotide sequence ID" value="NC_003030.1"/>
</dbReference>
<dbReference type="InterPro" id="IPR017911">
    <property type="entry name" value="MacB-like_ATP-bd"/>
</dbReference>
<proteinExistence type="inferred from homology"/>
<dbReference type="PATRIC" id="fig|272562.8.peg.349"/>
<dbReference type="InterPro" id="IPR027417">
    <property type="entry name" value="P-loop_NTPase"/>
</dbReference>
<dbReference type="EMBL" id="AE001437">
    <property type="protein sequence ID" value="AAK78147.1"/>
    <property type="molecule type" value="Genomic_DNA"/>
</dbReference>
<protein>
    <submittedName>
        <fullName evidence="6">ABC transporter, ATP binding-protein</fullName>
    </submittedName>
</protein>
<evidence type="ECO:0000259" key="5">
    <source>
        <dbReference type="PROSITE" id="PS50893"/>
    </source>
</evidence>
<evidence type="ECO:0000256" key="3">
    <source>
        <dbReference type="ARBA" id="ARBA00022741"/>
    </source>
</evidence>
<evidence type="ECO:0000256" key="2">
    <source>
        <dbReference type="ARBA" id="ARBA00022448"/>
    </source>
</evidence>
<dbReference type="PANTHER" id="PTHR42798">
    <property type="entry name" value="LIPOPROTEIN-RELEASING SYSTEM ATP-BINDING PROTEIN LOLD"/>
    <property type="match status" value="1"/>
</dbReference>
<keyword evidence="3" id="KW-0547">Nucleotide-binding</keyword>
<dbReference type="Proteomes" id="UP000000814">
    <property type="component" value="Chromosome"/>
</dbReference>
<name>Q97MN1_CLOAB</name>
<dbReference type="GO" id="GO:0016887">
    <property type="term" value="F:ATP hydrolysis activity"/>
    <property type="evidence" value="ECO:0007669"/>
    <property type="project" value="InterPro"/>
</dbReference>
<organism evidence="6 7">
    <name type="scientific">Clostridium acetobutylicum (strain ATCC 824 / DSM 792 / JCM 1419 / IAM 19013 / LMG 5710 / NBRC 13948 / NRRL B-527 / VKM B-1787 / 2291 / W)</name>
    <dbReference type="NCBI Taxonomy" id="272562"/>
    <lineage>
        <taxon>Bacteria</taxon>
        <taxon>Bacillati</taxon>
        <taxon>Bacillota</taxon>
        <taxon>Clostridia</taxon>
        <taxon>Eubacteriales</taxon>
        <taxon>Clostridiaceae</taxon>
        <taxon>Clostridium</taxon>
    </lineage>
</organism>
<dbReference type="STRING" id="272562.CA_C0164"/>
<feature type="domain" description="ABC transporter" evidence="5">
    <location>
        <begin position="11"/>
        <end position="249"/>
    </location>
</feature>
<evidence type="ECO:0000256" key="4">
    <source>
        <dbReference type="ARBA" id="ARBA00022840"/>
    </source>
</evidence>
<evidence type="ECO:0000313" key="7">
    <source>
        <dbReference type="Proteomes" id="UP000000814"/>
    </source>
</evidence>
<keyword evidence="4" id="KW-0067">ATP-binding</keyword>
<dbReference type="FunFam" id="3.40.50.300:FF:000032">
    <property type="entry name" value="Export ABC transporter ATP-binding protein"/>
    <property type="match status" value="1"/>
</dbReference>
<dbReference type="Gene3D" id="3.40.50.300">
    <property type="entry name" value="P-loop containing nucleotide triphosphate hydrolases"/>
    <property type="match status" value="1"/>
</dbReference>
<accession>Q97MN1</accession>
<reference evidence="6 7" key="1">
    <citation type="journal article" date="2001" name="J. Bacteriol.">
        <title>Genome sequence and comparative analysis of the solvent-producing bacterium Clostridium acetobutylicum.</title>
        <authorList>
            <person name="Nolling J."/>
            <person name="Breton G."/>
            <person name="Omelchenko M.V."/>
            <person name="Makarova K.S."/>
            <person name="Zeng Q."/>
            <person name="Gibson R."/>
            <person name="Lee H.M."/>
            <person name="Dubois J."/>
            <person name="Qiu D."/>
            <person name="Hitti J."/>
            <person name="Wolf Y.I."/>
            <person name="Tatusov R.L."/>
            <person name="Sabathe F."/>
            <person name="Doucette-Stamm L."/>
            <person name="Soucaille P."/>
            <person name="Daly M.J."/>
            <person name="Bennett G.N."/>
            <person name="Koonin E.V."/>
            <person name="Smith D.R."/>
        </authorList>
    </citation>
    <scope>NUCLEOTIDE SEQUENCE [LARGE SCALE GENOMIC DNA]</scope>
    <source>
        <strain evidence="7">ATCC 824 / DSM 792 / JCM 1419 / LMG 5710 / VKM B-1787</strain>
    </source>
</reference>
<dbReference type="OrthoDB" id="9791546at2"/>
<dbReference type="KEGG" id="cac:CA_C0164"/>
<keyword evidence="7" id="KW-1185">Reference proteome</keyword>